<evidence type="ECO:0000259" key="2">
    <source>
        <dbReference type="PROSITE" id="PS50977"/>
    </source>
</evidence>
<name>A0A6J6RK80_9ZZZZ</name>
<dbReference type="InterPro" id="IPR009057">
    <property type="entry name" value="Homeodomain-like_sf"/>
</dbReference>
<reference evidence="3" key="1">
    <citation type="submission" date="2020-05" db="EMBL/GenBank/DDBJ databases">
        <authorList>
            <person name="Chiriac C."/>
            <person name="Salcher M."/>
            <person name="Ghai R."/>
            <person name="Kavagutti S V."/>
        </authorList>
    </citation>
    <scope>NUCLEOTIDE SEQUENCE</scope>
</reference>
<dbReference type="EMBL" id="CAEZXY010000121">
    <property type="protein sequence ID" value="CAB4722418.1"/>
    <property type="molecule type" value="Genomic_DNA"/>
</dbReference>
<dbReference type="Pfam" id="PF00440">
    <property type="entry name" value="TetR_N"/>
    <property type="match status" value="1"/>
</dbReference>
<gene>
    <name evidence="3" type="ORF">UFOPK2624_01806</name>
</gene>
<proteinExistence type="predicted"/>
<evidence type="ECO:0000256" key="1">
    <source>
        <dbReference type="ARBA" id="ARBA00023125"/>
    </source>
</evidence>
<dbReference type="InterPro" id="IPR001647">
    <property type="entry name" value="HTH_TetR"/>
</dbReference>
<dbReference type="Gene3D" id="1.10.357.10">
    <property type="entry name" value="Tetracycline Repressor, domain 2"/>
    <property type="match status" value="1"/>
</dbReference>
<protein>
    <submittedName>
        <fullName evidence="3">Unannotated protein</fullName>
    </submittedName>
</protein>
<organism evidence="3">
    <name type="scientific">freshwater metagenome</name>
    <dbReference type="NCBI Taxonomy" id="449393"/>
    <lineage>
        <taxon>unclassified sequences</taxon>
        <taxon>metagenomes</taxon>
        <taxon>ecological metagenomes</taxon>
    </lineage>
</organism>
<dbReference type="AlphaFoldDB" id="A0A6J6RK80"/>
<dbReference type="GO" id="GO:0003677">
    <property type="term" value="F:DNA binding"/>
    <property type="evidence" value="ECO:0007669"/>
    <property type="project" value="UniProtKB-KW"/>
</dbReference>
<accession>A0A6J6RK80</accession>
<dbReference type="PROSITE" id="PS50977">
    <property type="entry name" value="HTH_TETR_2"/>
    <property type="match status" value="1"/>
</dbReference>
<keyword evidence="1" id="KW-0238">DNA-binding</keyword>
<sequence length="199" mass="22906">MPRTVPPDIDDQIIAACQAEIDKRGIIGMRVSDVAKAAHTTVAMIYRRFVDRDGLLAHTLGAYYRRRISEVVAVMEYRLALPDPVTIDDFLILMAEPHHPGAEDLHRNLPRITVTAAENFALRVIVEKVVREGMRRFEDAVERLVDRMPPDQQFDPRICTYLLVNLTWMYNDLRGDEAISNAQFKDFMRKLLEDSKRPT</sequence>
<dbReference type="SUPFAM" id="SSF46689">
    <property type="entry name" value="Homeodomain-like"/>
    <property type="match status" value="1"/>
</dbReference>
<feature type="domain" description="HTH tetR-type" evidence="2">
    <location>
        <begin position="7"/>
        <end position="67"/>
    </location>
</feature>
<evidence type="ECO:0000313" key="3">
    <source>
        <dbReference type="EMBL" id="CAB4722418.1"/>
    </source>
</evidence>